<comment type="similarity">
    <text evidence="1">Belongs to the LysR transcriptional regulatory family.</text>
</comment>
<dbReference type="InterPro" id="IPR036388">
    <property type="entry name" value="WH-like_DNA-bd_sf"/>
</dbReference>
<dbReference type="PRINTS" id="PR00039">
    <property type="entry name" value="HTHLYSR"/>
</dbReference>
<organism evidence="7 8">
    <name type="scientific">Thauera phenylacetica B4P</name>
    <dbReference type="NCBI Taxonomy" id="1234382"/>
    <lineage>
        <taxon>Bacteria</taxon>
        <taxon>Pseudomonadati</taxon>
        <taxon>Pseudomonadota</taxon>
        <taxon>Betaproteobacteria</taxon>
        <taxon>Rhodocyclales</taxon>
        <taxon>Zoogloeaceae</taxon>
        <taxon>Thauera</taxon>
    </lineage>
</organism>
<keyword evidence="8" id="KW-1185">Reference proteome</keyword>
<dbReference type="AlphaFoldDB" id="N6YRS7"/>
<evidence type="ECO:0000256" key="5">
    <source>
        <dbReference type="SAM" id="Phobius"/>
    </source>
</evidence>
<dbReference type="EMBL" id="AMXF01000069">
    <property type="protein sequence ID" value="ENO97011.1"/>
    <property type="molecule type" value="Genomic_DNA"/>
</dbReference>
<evidence type="ECO:0000313" key="7">
    <source>
        <dbReference type="EMBL" id="ENO97011.1"/>
    </source>
</evidence>
<dbReference type="RefSeq" id="WP_004363114.1">
    <property type="nucleotide sequence ID" value="NZ_AMXF01000069.1"/>
</dbReference>
<dbReference type="SUPFAM" id="SSF46785">
    <property type="entry name" value="Winged helix' DNA-binding domain"/>
    <property type="match status" value="1"/>
</dbReference>
<reference evidence="7 8" key="1">
    <citation type="submission" date="2012-09" db="EMBL/GenBank/DDBJ databases">
        <title>Draft Genome Sequences of 6 Strains from Genus Thauera.</title>
        <authorList>
            <person name="Liu B."/>
            <person name="Shapleigh J.P."/>
            <person name="Frostegard A.H."/>
        </authorList>
    </citation>
    <scope>NUCLEOTIDE SEQUENCE [LARGE SCALE GENOMIC DNA]</scope>
    <source>
        <strain evidence="7 8">B4P</strain>
    </source>
</reference>
<keyword evidence="5" id="KW-0472">Membrane</keyword>
<dbReference type="SUPFAM" id="SSF53850">
    <property type="entry name" value="Periplasmic binding protein-like II"/>
    <property type="match status" value="1"/>
</dbReference>
<name>N6YRS7_9RHOO</name>
<dbReference type="GO" id="GO:0003700">
    <property type="term" value="F:DNA-binding transcription factor activity"/>
    <property type="evidence" value="ECO:0007669"/>
    <property type="project" value="InterPro"/>
</dbReference>
<dbReference type="GO" id="GO:0003677">
    <property type="term" value="F:DNA binding"/>
    <property type="evidence" value="ECO:0007669"/>
    <property type="project" value="UniProtKB-KW"/>
</dbReference>
<keyword evidence="5" id="KW-0812">Transmembrane</keyword>
<evidence type="ECO:0000256" key="1">
    <source>
        <dbReference type="ARBA" id="ARBA00009437"/>
    </source>
</evidence>
<keyword evidence="2" id="KW-0805">Transcription regulation</keyword>
<dbReference type="PANTHER" id="PTHR30419:SF30">
    <property type="entry name" value="LYSR FAMILY TRANSCRIPTIONAL REGULATOR"/>
    <property type="match status" value="1"/>
</dbReference>
<evidence type="ECO:0000259" key="6">
    <source>
        <dbReference type="PROSITE" id="PS50931"/>
    </source>
</evidence>
<keyword evidence="5" id="KW-1133">Transmembrane helix</keyword>
<dbReference type="Proteomes" id="UP000013047">
    <property type="component" value="Unassembled WGS sequence"/>
</dbReference>
<gene>
    <name evidence="7" type="ORF">C667_11081</name>
</gene>
<keyword evidence="3" id="KW-0238">DNA-binding</keyword>
<dbReference type="PROSITE" id="PS50931">
    <property type="entry name" value="HTH_LYSR"/>
    <property type="match status" value="1"/>
</dbReference>
<dbReference type="Gene3D" id="1.10.10.10">
    <property type="entry name" value="Winged helix-like DNA-binding domain superfamily/Winged helix DNA-binding domain"/>
    <property type="match status" value="1"/>
</dbReference>
<dbReference type="InterPro" id="IPR005119">
    <property type="entry name" value="LysR_subst-bd"/>
</dbReference>
<dbReference type="InterPro" id="IPR050950">
    <property type="entry name" value="HTH-type_LysR_regulators"/>
</dbReference>
<dbReference type="FunFam" id="1.10.10.10:FF:000001">
    <property type="entry name" value="LysR family transcriptional regulator"/>
    <property type="match status" value="1"/>
</dbReference>
<sequence>MNITLRQLRAFIAVARSGSFTLAAESLFITQSALSGLIKELEQSLGVRLFDRSTRRIQLSDIGRGIYPLIDKILADLDGVLDEVANLKALKKGVVRVAAPQLMACTLLPEVIAAYRAEHPQVDIRLIDCAVESVTSRVFSGEVDFGLGPERDPNSDIDATPLFELPFHAVFPPGHALTARETVRWADLVDHPLITLQGQFTERLSVDLHTAMREGDLDPATTVTFMSTALSMVAAGLGVTICIPYAASLVRLYRLDMRPLVEPVVTRRFYVFSRNGRSLSPAAQSFREALFGYVAREGAFTGHP</sequence>
<dbReference type="InterPro" id="IPR036390">
    <property type="entry name" value="WH_DNA-bd_sf"/>
</dbReference>
<feature type="transmembrane region" description="Helical" evidence="5">
    <location>
        <begin position="229"/>
        <end position="250"/>
    </location>
</feature>
<dbReference type="InterPro" id="IPR000847">
    <property type="entry name" value="LysR_HTH_N"/>
</dbReference>
<dbReference type="PANTHER" id="PTHR30419">
    <property type="entry name" value="HTH-TYPE TRANSCRIPTIONAL REGULATOR YBHD"/>
    <property type="match status" value="1"/>
</dbReference>
<comment type="caution">
    <text evidence="7">The sequence shown here is derived from an EMBL/GenBank/DDBJ whole genome shotgun (WGS) entry which is preliminary data.</text>
</comment>
<keyword evidence="4" id="KW-0804">Transcription</keyword>
<evidence type="ECO:0000256" key="4">
    <source>
        <dbReference type="ARBA" id="ARBA00023163"/>
    </source>
</evidence>
<dbReference type="Pfam" id="PF03466">
    <property type="entry name" value="LysR_substrate"/>
    <property type="match status" value="1"/>
</dbReference>
<dbReference type="CDD" id="cd08440">
    <property type="entry name" value="PBP2_LTTR_like_4"/>
    <property type="match status" value="1"/>
</dbReference>
<evidence type="ECO:0000256" key="2">
    <source>
        <dbReference type="ARBA" id="ARBA00023015"/>
    </source>
</evidence>
<proteinExistence type="inferred from homology"/>
<dbReference type="GO" id="GO:0005829">
    <property type="term" value="C:cytosol"/>
    <property type="evidence" value="ECO:0007669"/>
    <property type="project" value="TreeGrafter"/>
</dbReference>
<protein>
    <submittedName>
        <fullName evidence="7">LysR family transcriptional regulator</fullName>
    </submittedName>
</protein>
<feature type="domain" description="HTH lysR-type" evidence="6">
    <location>
        <begin position="3"/>
        <end position="60"/>
    </location>
</feature>
<dbReference type="Gene3D" id="3.40.190.290">
    <property type="match status" value="1"/>
</dbReference>
<evidence type="ECO:0000313" key="8">
    <source>
        <dbReference type="Proteomes" id="UP000013047"/>
    </source>
</evidence>
<dbReference type="Pfam" id="PF00126">
    <property type="entry name" value="HTH_1"/>
    <property type="match status" value="1"/>
</dbReference>
<evidence type="ECO:0000256" key="3">
    <source>
        <dbReference type="ARBA" id="ARBA00023125"/>
    </source>
</evidence>
<accession>N6YRS7</accession>
<dbReference type="OrthoDB" id="8679465at2"/>